<evidence type="ECO:0000313" key="1">
    <source>
        <dbReference type="EMBL" id="DAF62803.1"/>
    </source>
</evidence>
<organism evidence="1">
    <name type="scientific">Myoviridae sp. ctiv53</name>
    <dbReference type="NCBI Taxonomy" id="2827703"/>
    <lineage>
        <taxon>Viruses</taxon>
        <taxon>Duplodnaviria</taxon>
        <taxon>Heunggongvirae</taxon>
        <taxon>Uroviricota</taxon>
        <taxon>Caudoviricetes</taxon>
    </lineage>
</organism>
<accession>A0A8S5TID6</accession>
<protein>
    <submittedName>
        <fullName evidence="1">Uncharacterized protein</fullName>
    </submittedName>
</protein>
<name>A0A8S5TID6_9CAUD</name>
<sequence>MKKTLADLGWFNAEDFKNYNIGSCSPKQLGIILDHFELRAICHSDKRFSSDNFLNISGDEAAFDGTEEAEEHADRLISYPKMVSSNEMARLLKNRLQYRQQQWHDIWPFTLEISNRGQCTVTFQAMHPNAKAYTYFLLALYAKYIHSKAEANTYRALFEGCCFHLAKRLFPEEGGWVVKRSGAGADGTDAYTGNQNEKLAAISKDLYLCQDNSGQLPSSSGDGGIDLVVFHQLYDNRGNLPVVFMQCACSCEVDELERKTWDVCHTRLKNRLKLDVMHEWFLFSPYDWFDSIQPNRFVCANNDAVIFDRGRILKSMHKLGVDVVLSEAINGQVSEFIDAQENFI</sequence>
<proteinExistence type="predicted"/>
<reference evidence="1" key="1">
    <citation type="journal article" date="2021" name="Proc. Natl. Acad. Sci. U.S.A.">
        <title>A Catalog of Tens of Thousands of Viruses from Human Metagenomes Reveals Hidden Associations with Chronic Diseases.</title>
        <authorList>
            <person name="Tisza M.J."/>
            <person name="Buck C.B."/>
        </authorList>
    </citation>
    <scope>NUCLEOTIDE SEQUENCE</scope>
    <source>
        <strain evidence="1">Ctiv53</strain>
    </source>
</reference>
<dbReference type="EMBL" id="BK032828">
    <property type="protein sequence ID" value="DAF62803.1"/>
    <property type="molecule type" value="Genomic_DNA"/>
</dbReference>